<feature type="compositionally biased region" description="Pro residues" evidence="1">
    <location>
        <begin position="203"/>
        <end position="240"/>
    </location>
</feature>
<sequence length="297" mass="31009">MYAQQHDSCPCYFGCATAKNRAVWALWVLVFGAGIGCLIAGLVCMEICFGKYEKECTTQNGVYSNDMNYRTSNATVIYTSCADYLNANKCPLDAYARTYTAGYWLMIGSAIILVYFCCCAERPAEYNNMIYPDNSESQPNGPVIIVAYTTGPGGPGGPPQQQVQMAQGIPVTGYPVAPGGYPQYPYYPGGYPAQQPGDGPGGGPSPYPPGQYYYAPPPPPGGPQPGAPWPPAPPPPPPGQARPVAEGGALPAEATAASVFPPLPPGGSSQADGQQRSVQDGAPGGRLGSKPPDGRAD</sequence>
<gene>
    <name evidence="3" type="ORF">HYH03_009784</name>
</gene>
<dbReference type="AlphaFoldDB" id="A0A835XY90"/>
<evidence type="ECO:0000313" key="3">
    <source>
        <dbReference type="EMBL" id="KAG2491827.1"/>
    </source>
</evidence>
<feature type="transmembrane region" description="Helical" evidence="2">
    <location>
        <begin position="22"/>
        <end position="44"/>
    </location>
</feature>
<evidence type="ECO:0000313" key="4">
    <source>
        <dbReference type="Proteomes" id="UP000612055"/>
    </source>
</evidence>
<feature type="region of interest" description="Disordered" evidence="1">
    <location>
        <begin position="187"/>
        <end position="297"/>
    </location>
</feature>
<keyword evidence="2" id="KW-0472">Membrane</keyword>
<comment type="caution">
    <text evidence="3">The sequence shown here is derived from an EMBL/GenBank/DDBJ whole genome shotgun (WGS) entry which is preliminary data.</text>
</comment>
<dbReference type="EMBL" id="JAEHOE010000049">
    <property type="protein sequence ID" value="KAG2491827.1"/>
    <property type="molecule type" value="Genomic_DNA"/>
</dbReference>
<proteinExistence type="predicted"/>
<keyword evidence="2" id="KW-1133">Transmembrane helix</keyword>
<reference evidence="3" key="1">
    <citation type="journal article" date="2020" name="bioRxiv">
        <title>Comparative genomics of Chlamydomonas.</title>
        <authorList>
            <person name="Craig R.J."/>
            <person name="Hasan A.R."/>
            <person name="Ness R.W."/>
            <person name="Keightley P.D."/>
        </authorList>
    </citation>
    <scope>NUCLEOTIDE SEQUENCE</scope>
    <source>
        <strain evidence="3">CCAP 11/70</strain>
    </source>
</reference>
<dbReference type="Proteomes" id="UP000612055">
    <property type="component" value="Unassembled WGS sequence"/>
</dbReference>
<feature type="compositionally biased region" description="Low complexity" evidence="1">
    <location>
        <begin position="187"/>
        <end position="197"/>
    </location>
</feature>
<name>A0A835XY90_9CHLO</name>
<feature type="transmembrane region" description="Helical" evidence="2">
    <location>
        <begin position="98"/>
        <end position="116"/>
    </location>
</feature>
<accession>A0A835XY90</accession>
<evidence type="ECO:0000256" key="1">
    <source>
        <dbReference type="SAM" id="MobiDB-lite"/>
    </source>
</evidence>
<keyword evidence="2" id="KW-0812">Transmembrane</keyword>
<organism evidence="3 4">
    <name type="scientific">Edaphochlamys debaryana</name>
    <dbReference type="NCBI Taxonomy" id="47281"/>
    <lineage>
        <taxon>Eukaryota</taxon>
        <taxon>Viridiplantae</taxon>
        <taxon>Chlorophyta</taxon>
        <taxon>core chlorophytes</taxon>
        <taxon>Chlorophyceae</taxon>
        <taxon>CS clade</taxon>
        <taxon>Chlamydomonadales</taxon>
        <taxon>Chlamydomonadales incertae sedis</taxon>
        <taxon>Edaphochlamys</taxon>
    </lineage>
</organism>
<evidence type="ECO:0000256" key="2">
    <source>
        <dbReference type="SAM" id="Phobius"/>
    </source>
</evidence>
<keyword evidence="4" id="KW-1185">Reference proteome</keyword>
<protein>
    <submittedName>
        <fullName evidence="3">Uncharacterized protein</fullName>
    </submittedName>
</protein>
<feature type="compositionally biased region" description="Polar residues" evidence="1">
    <location>
        <begin position="267"/>
        <end position="278"/>
    </location>
</feature>